<comment type="catalytic activity">
    <reaction evidence="6">
        <text>N-acetyl-alpha-D-glucosamine 1-phosphate + UTP + H(+) = UDP-N-acetyl-alpha-D-glucosamine + diphosphate</text>
        <dbReference type="Rhea" id="RHEA:13509"/>
        <dbReference type="ChEBI" id="CHEBI:15378"/>
        <dbReference type="ChEBI" id="CHEBI:33019"/>
        <dbReference type="ChEBI" id="CHEBI:46398"/>
        <dbReference type="ChEBI" id="CHEBI:57705"/>
        <dbReference type="ChEBI" id="CHEBI:57776"/>
        <dbReference type="EC" id="2.7.7.23"/>
    </reaction>
</comment>
<evidence type="ECO:0000256" key="2">
    <source>
        <dbReference type="ARBA" id="ARBA00010401"/>
    </source>
</evidence>
<dbReference type="InterPro" id="IPR029044">
    <property type="entry name" value="Nucleotide-diphossugar_trans"/>
</dbReference>
<proteinExistence type="inferred from homology"/>
<protein>
    <recommendedName>
        <fullName evidence="3">UDP-N-acetylglucosamine diphosphorylase</fullName>
        <ecNumber evidence="3">2.7.7.23</ecNumber>
    </recommendedName>
</protein>
<dbReference type="SUPFAM" id="SSF53448">
    <property type="entry name" value="Nucleotide-diphospho-sugar transferases"/>
    <property type="match status" value="1"/>
</dbReference>
<comment type="similarity">
    <text evidence="2">Belongs to the UDPGP type 1 family.</text>
</comment>
<dbReference type="EMBL" id="FO082872">
    <property type="protein sequence ID" value="SJK86173.1"/>
    <property type="molecule type" value="Genomic_DNA"/>
</dbReference>
<dbReference type="PANTHER" id="PTHR11952">
    <property type="entry name" value="UDP- GLUCOSE PYROPHOSPHORYLASE"/>
    <property type="match status" value="1"/>
</dbReference>
<dbReference type="VEuPathDB" id="PiroplasmaDB:BMR1_02g04150"/>
<evidence type="ECO:0000313" key="7">
    <source>
        <dbReference type="EMBL" id="SJK86173.1"/>
    </source>
</evidence>
<dbReference type="GO" id="GO:0006048">
    <property type="term" value="P:UDP-N-acetylglucosamine biosynthetic process"/>
    <property type="evidence" value="ECO:0007669"/>
    <property type="project" value="TreeGrafter"/>
</dbReference>
<reference evidence="7 8" key="1">
    <citation type="journal article" date="2012" name="Nucleic Acids Res.">
        <title>Sequencing of the smallest Apicomplexan genome from the human pathogen Babesia microti.</title>
        <authorList>
            <person name="Cornillot E."/>
            <person name="Hadj-Kaddour K."/>
            <person name="Dassouli A."/>
            <person name="Noel B."/>
            <person name="Ranwez V."/>
            <person name="Vacherie B."/>
            <person name="Augagneur Y."/>
            <person name="Bres V."/>
            <person name="Duclos A."/>
            <person name="Randazzo S."/>
            <person name="Carcy B."/>
            <person name="Debierre-Grockiego F."/>
            <person name="Delbecq S."/>
            <person name="Moubri-Menage K."/>
            <person name="Shams-Eldin H."/>
            <person name="Usmani-Brown S."/>
            <person name="Bringaud F."/>
            <person name="Wincker P."/>
            <person name="Vivares C.P."/>
            <person name="Schwarz R.T."/>
            <person name="Schetters T.P."/>
            <person name="Krause P.J."/>
            <person name="Gorenflot A."/>
            <person name="Berry V."/>
            <person name="Barbe V."/>
            <person name="Ben Mamoun C."/>
        </authorList>
    </citation>
    <scope>NUCLEOTIDE SEQUENCE [LARGE SCALE GENOMIC DNA]</scope>
    <source>
        <strain evidence="7 8">RI</strain>
    </source>
</reference>
<evidence type="ECO:0000256" key="6">
    <source>
        <dbReference type="ARBA" id="ARBA00048493"/>
    </source>
</evidence>
<dbReference type="Proteomes" id="UP000002899">
    <property type="component" value="Chromosome II"/>
</dbReference>
<sequence>MSTHDLVLNLSQSRHSNYSFSFDFTKPPITRINSLDYANSDLEQLGLSLISKCALVILAGGQGTRLKFGKPKLLLPINNDLTILLLFLRRVMLRRSQAKLPPEVKTRIFILTSSYTKNYIQEYIQSHLIPESSDIDISSLCIDIILQDEVQCYDMSLKPLDTNNPNGNGGLFGALEKCMSFWQADIDFLHVIGSDNIFSDPLDPLSLSVFISQQRQHKQSVDALLKCIETDSPNMGIIALKVEQTGEKTPCVVEYSEMVDQVANQSVKLGNICDHIFSVQFVRRFITSQQHKNMPWHLAKRTATNEIGDEVLVYKLEKFIFDIIQHSNNVIAYVITTNDFAPIKCETDLDPNRLNSAISKYRARSQLWK</sequence>
<gene>
    <name evidence="7" type="ORF">BMR1_02g04150</name>
</gene>
<dbReference type="Gene3D" id="3.90.550.10">
    <property type="entry name" value="Spore Coat Polysaccharide Biosynthesis Protein SpsA, Chain A"/>
    <property type="match status" value="1"/>
</dbReference>
<keyword evidence="5 7" id="KW-0548">Nucleotidyltransferase</keyword>
<evidence type="ECO:0000256" key="1">
    <source>
        <dbReference type="ARBA" id="ARBA00005208"/>
    </source>
</evidence>
<evidence type="ECO:0000313" key="8">
    <source>
        <dbReference type="Proteomes" id="UP000002899"/>
    </source>
</evidence>
<dbReference type="InterPro" id="IPR039741">
    <property type="entry name" value="UDP-sugar_pyrophosphorylase"/>
</dbReference>
<accession>A0A1R4AAZ2</accession>
<evidence type="ECO:0000256" key="5">
    <source>
        <dbReference type="ARBA" id="ARBA00022695"/>
    </source>
</evidence>
<reference evidence="7 8" key="3">
    <citation type="journal article" date="2016" name="Sci. Rep.">
        <title>Genome-wide diversity and gene expression profiling of Babesia microti isolates identify polymorphic genes that mediate host-pathogen interactions.</title>
        <authorList>
            <person name="Silva J.C."/>
            <person name="Cornillot E."/>
            <person name="McCracken C."/>
            <person name="Usmani-Brown S."/>
            <person name="Dwivedi A."/>
            <person name="Ifeonu O.O."/>
            <person name="Crabtree J."/>
            <person name="Gotia H.T."/>
            <person name="Virji A.Z."/>
            <person name="Reynes C."/>
            <person name="Colinge J."/>
            <person name="Kumar V."/>
            <person name="Lawres L."/>
            <person name="Pazzi J.E."/>
            <person name="Pablo J.V."/>
            <person name="Hung C."/>
            <person name="Brancato J."/>
            <person name="Kumari P."/>
            <person name="Orvis J."/>
            <person name="Tretina K."/>
            <person name="Chibucos M."/>
            <person name="Ott S."/>
            <person name="Sadzewicz L."/>
            <person name="Sengamalay N."/>
            <person name="Shetty A.C."/>
            <person name="Su Q."/>
            <person name="Tallon L."/>
            <person name="Fraser C.M."/>
            <person name="Frutos R."/>
            <person name="Molina D.M."/>
            <person name="Krause P.J."/>
            <person name="Ben Mamoun C."/>
        </authorList>
    </citation>
    <scope>NUCLEOTIDE SEQUENCE [LARGE SCALE GENOMIC DNA]</scope>
    <source>
        <strain evidence="7 8">RI</strain>
    </source>
</reference>
<dbReference type="RefSeq" id="XP_021338365.1">
    <property type="nucleotide sequence ID" value="XM_021481760.1"/>
</dbReference>
<dbReference type="GO" id="GO:0003977">
    <property type="term" value="F:UDP-N-acetylglucosamine diphosphorylase activity"/>
    <property type="evidence" value="ECO:0007669"/>
    <property type="project" value="UniProtKB-EC"/>
</dbReference>
<evidence type="ECO:0000256" key="4">
    <source>
        <dbReference type="ARBA" id="ARBA00022679"/>
    </source>
</evidence>
<evidence type="ECO:0000256" key="3">
    <source>
        <dbReference type="ARBA" id="ARBA00012457"/>
    </source>
</evidence>
<dbReference type="InterPro" id="IPR002618">
    <property type="entry name" value="UDPGP_fam"/>
</dbReference>
<reference evidence="7 8" key="2">
    <citation type="journal article" date="2013" name="PLoS ONE">
        <title>Whole genome mapping and re-organization of the nuclear and mitochondrial genomes of Babesia microti isolates.</title>
        <authorList>
            <person name="Cornillot E."/>
            <person name="Dassouli A."/>
            <person name="Garg A."/>
            <person name="Pachikara N."/>
            <person name="Randazzo S."/>
            <person name="Depoix D."/>
            <person name="Carcy B."/>
            <person name="Delbecq S."/>
            <person name="Frutos R."/>
            <person name="Silva J.C."/>
            <person name="Sutton R."/>
            <person name="Krause P.J."/>
            <person name="Mamoun C.B."/>
        </authorList>
    </citation>
    <scope>NUCLEOTIDE SEQUENCE [LARGE SCALE GENOMIC DNA]</scope>
    <source>
        <strain evidence="7 8">RI</strain>
    </source>
</reference>
<dbReference type="KEGG" id="bmic:BMR1_02g04150"/>
<dbReference type="PANTHER" id="PTHR11952:SF2">
    <property type="entry name" value="LD24639P"/>
    <property type="match status" value="1"/>
</dbReference>
<keyword evidence="4 7" id="KW-0808">Transferase</keyword>
<keyword evidence="8" id="KW-1185">Reference proteome</keyword>
<dbReference type="GeneID" id="24424608"/>
<dbReference type="Pfam" id="PF01704">
    <property type="entry name" value="UDPGP"/>
    <property type="match status" value="1"/>
</dbReference>
<dbReference type="OrthoDB" id="532420at2759"/>
<organism evidence="7 8">
    <name type="scientific">Babesia microti (strain RI)</name>
    <dbReference type="NCBI Taxonomy" id="1133968"/>
    <lineage>
        <taxon>Eukaryota</taxon>
        <taxon>Sar</taxon>
        <taxon>Alveolata</taxon>
        <taxon>Apicomplexa</taxon>
        <taxon>Aconoidasida</taxon>
        <taxon>Piroplasmida</taxon>
        <taxon>Babesiidae</taxon>
        <taxon>Babesia</taxon>
    </lineage>
</organism>
<comment type="pathway">
    <text evidence="1">Nucleotide-sugar biosynthesis; UDP-N-acetyl-alpha-D-glucosamine biosynthesis; UDP-N-acetyl-alpha-D-glucosamine from N-acetyl-alpha-D-glucosamine 1-phosphate: step 1/1.</text>
</comment>
<dbReference type="EC" id="2.7.7.23" evidence="3"/>
<name>A0A1R4AAZ2_BABMR</name>
<dbReference type="AlphaFoldDB" id="A0A1R4AAZ2"/>